<name>A0A382EFB0_9ZZZZ</name>
<dbReference type="AlphaFoldDB" id="A0A382EFB0"/>
<evidence type="ECO:0000313" key="1">
    <source>
        <dbReference type="EMBL" id="SVB49012.1"/>
    </source>
</evidence>
<accession>A0A382EFB0</accession>
<reference evidence="1" key="1">
    <citation type="submission" date="2018-05" db="EMBL/GenBank/DDBJ databases">
        <authorList>
            <person name="Lanie J.A."/>
            <person name="Ng W.-L."/>
            <person name="Kazmierczak K.M."/>
            <person name="Andrzejewski T.M."/>
            <person name="Davidsen T.M."/>
            <person name="Wayne K.J."/>
            <person name="Tettelin H."/>
            <person name="Glass J.I."/>
            <person name="Rusch D."/>
            <person name="Podicherti R."/>
            <person name="Tsui H.-C.T."/>
            <person name="Winkler M.E."/>
        </authorList>
    </citation>
    <scope>NUCLEOTIDE SEQUENCE</scope>
</reference>
<protein>
    <submittedName>
        <fullName evidence="1">Uncharacterized protein</fullName>
    </submittedName>
</protein>
<sequence>MFAESRGAGWSGLMSHRLVVRVKRTLLSWCWLTAITSLRKLAYIIARGKSFLEKGKSF</sequence>
<gene>
    <name evidence="1" type="ORF">METZ01_LOCUS201866</name>
</gene>
<dbReference type="EMBL" id="UINC01044073">
    <property type="protein sequence ID" value="SVB49012.1"/>
    <property type="molecule type" value="Genomic_DNA"/>
</dbReference>
<organism evidence="1">
    <name type="scientific">marine metagenome</name>
    <dbReference type="NCBI Taxonomy" id="408172"/>
    <lineage>
        <taxon>unclassified sequences</taxon>
        <taxon>metagenomes</taxon>
        <taxon>ecological metagenomes</taxon>
    </lineage>
</organism>
<proteinExistence type="predicted"/>